<comment type="caution">
    <text evidence="3">The sequence shown here is derived from an EMBL/GenBank/DDBJ whole genome shotgun (WGS) entry which is preliminary data.</text>
</comment>
<gene>
    <name evidence="3" type="ORF">D5H78_15500</name>
</gene>
<keyword evidence="3" id="KW-0670">Pyruvate</keyword>
<dbReference type="EMBL" id="QZEZ01000008">
    <property type="protein sequence ID" value="RJK93742.1"/>
    <property type="molecule type" value="Genomic_DNA"/>
</dbReference>
<evidence type="ECO:0000313" key="4">
    <source>
        <dbReference type="Proteomes" id="UP000265614"/>
    </source>
</evidence>
<dbReference type="Proteomes" id="UP000265614">
    <property type="component" value="Unassembled WGS sequence"/>
</dbReference>
<dbReference type="SUPFAM" id="SSF109854">
    <property type="entry name" value="DinB/YfiT-like putative metalloenzymes"/>
    <property type="match status" value="1"/>
</dbReference>
<dbReference type="Gene3D" id="1.20.120.450">
    <property type="entry name" value="dinb family like domain"/>
    <property type="match status" value="1"/>
</dbReference>
<reference evidence="3 4" key="1">
    <citation type="submission" date="2018-09" db="EMBL/GenBank/DDBJ databases">
        <title>YIM 75000 draft genome.</title>
        <authorList>
            <person name="Tang S."/>
            <person name="Feng Y."/>
        </authorList>
    </citation>
    <scope>NUCLEOTIDE SEQUENCE [LARGE SCALE GENOMIC DNA]</scope>
    <source>
        <strain evidence="3 4">YIM 75000</strain>
    </source>
</reference>
<dbReference type="SUPFAM" id="SSF55718">
    <property type="entry name" value="SCP-like"/>
    <property type="match status" value="1"/>
</dbReference>
<feature type="region of interest" description="Disordered" evidence="1">
    <location>
        <begin position="75"/>
        <end position="111"/>
    </location>
</feature>
<dbReference type="OrthoDB" id="5118203at2"/>
<accession>A0A3A3Z077</accession>
<dbReference type="GO" id="GO:0046872">
    <property type="term" value="F:metal ion binding"/>
    <property type="evidence" value="ECO:0007669"/>
    <property type="project" value="InterPro"/>
</dbReference>
<dbReference type="InterPro" id="IPR024344">
    <property type="entry name" value="MDMPI_metal-binding"/>
</dbReference>
<dbReference type="InterPro" id="IPR036527">
    <property type="entry name" value="SCP2_sterol-bd_dom_sf"/>
</dbReference>
<dbReference type="InterPro" id="IPR017517">
    <property type="entry name" value="Maleyloyr_isom"/>
</dbReference>
<dbReference type="Pfam" id="PF11716">
    <property type="entry name" value="MDMPI_N"/>
    <property type="match status" value="1"/>
</dbReference>
<keyword evidence="4" id="KW-1185">Reference proteome</keyword>
<dbReference type="GO" id="GO:0016853">
    <property type="term" value="F:isomerase activity"/>
    <property type="evidence" value="ECO:0007669"/>
    <property type="project" value="UniProtKB-KW"/>
</dbReference>
<name>A0A3A3Z077_9ACTN</name>
<evidence type="ECO:0000313" key="3">
    <source>
        <dbReference type="EMBL" id="RJK93742.1"/>
    </source>
</evidence>
<feature type="compositionally biased region" description="Low complexity" evidence="1">
    <location>
        <begin position="75"/>
        <end position="84"/>
    </location>
</feature>
<evidence type="ECO:0000256" key="1">
    <source>
        <dbReference type="SAM" id="MobiDB-lite"/>
    </source>
</evidence>
<protein>
    <submittedName>
        <fullName evidence="3">Maleylpyruvate isomerase family mycothiol-dependent enzyme</fullName>
    </submittedName>
</protein>
<proteinExistence type="predicted"/>
<feature type="domain" description="Mycothiol-dependent maleylpyruvate isomerase metal-binding" evidence="2">
    <location>
        <begin position="113"/>
        <end position="249"/>
    </location>
</feature>
<keyword evidence="3" id="KW-0413">Isomerase</keyword>
<feature type="compositionally biased region" description="Pro residues" evidence="1">
    <location>
        <begin position="85"/>
        <end position="94"/>
    </location>
</feature>
<evidence type="ECO:0000259" key="2">
    <source>
        <dbReference type="Pfam" id="PF11716"/>
    </source>
</evidence>
<feature type="region of interest" description="Disordered" evidence="1">
    <location>
        <begin position="37"/>
        <end position="59"/>
    </location>
</feature>
<dbReference type="NCBIfam" id="TIGR03083">
    <property type="entry name" value="maleylpyruvate isomerase family mycothiol-dependent enzyme"/>
    <property type="match status" value="1"/>
</dbReference>
<dbReference type="InterPro" id="IPR034660">
    <property type="entry name" value="DinB/YfiT-like"/>
</dbReference>
<dbReference type="Gene3D" id="3.30.1050.20">
    <property type="match status" value="1"/>
</dbReference>
<feature type="compositionally biased region" description="Pro residues" evidence="1">
    <location>
        <begin position="328"/>
        <end position="338"/>
    </location>
</feature>
<organism evidence="3 4">
    <name type="scientific">Vallicoccus soli</name>
    <dbReference type="NCBI Taxonomy" id="2339232"/>
    <lineage>
        <taxon>Bacteria</taxon>
        <taxon>Bacillati</taxon>
        <taxon>Actinomycetota</taxon>
        <taxon>Actinomycetes</taxon>
        <taxon>Motilibacterales</taxon>
        <taxon>Vallicoccaceae</taxon>
        <taxon>Vallicoccus</taxon>
    </lineage>
</organism>
<feature type="region of interest" description="Disordered" evidence="1">
    <location>
        <begin position="286"/>
        <end position="338"/>
    </location>
</feature>
<dbReference type="AlphaFoldDB" id="A0A3A3Z077"/>
<sequence>MRLSRGRSRETSLRLCSRAPRTMRRSATGLFRSGYGALRGRRAGRGGGAGPARGPRGDSHAMRALRRFRAGAGAASVARVSTPTAPVPVPPQPGPGGADAAAPGSAPPWREPLAASTRRFLDAARGLDGAAVRAPSLLPGWTRGHVLAHVARNADGMVNLVRWAATGEETPMYADRATRDADIERGAGRPLAEHLADLEASAARLDAALQDLRGPALDAVVRTSSGTELPGRDLPWGRRRELEVHLVDLDVGTTPAHWPEDFVLRTLDDLAPLFRHARETPVRALRSAPAGPSWEVGARGPDLHGPPSALLAWLTGRSSGDGLRPDPDGPVPPAPRWA</sequence>